<feature type="domain" description="NERD" evidence="2">
    <location>
        <begin position="70"/>
        <end position="198"/>
    </location>
</feature>
<protein>
    <submittedName>
        <fullName evidence="3">Nuclease-related domain-containing protein</fullName>
    </submittedName>
</protein>
<evidence type="ECO:0000259" key="2">
    <source>
        <dbReference type="PROSITE" id="PS50965"/>
    </source>
</evidence>
<proteinExistence type="predicted"/>
<dbReference type="Proteomes" id="UP001302316">
    <property type="component" value="Unassembled WGS sequence"/>
</dbReference>
<dbReference type="InterPro" id="IPR011528">
    <property type="entry name" value="NERD"/>
</dbReference>
<dbReference type="AlphaFoldDB" id="A0AAP6MKN1"/>
<keyword evidence="4" id="KW-1185">Reference proteome</keyword>
<dbReference type="Pfam" id="PF08378">
    <property type="entry name" value="NERD"/>
    <property type="match status" value="1"/>
</dbReference>
<gene>
    <name evidence="3" type="ORF">VCB98_09275</name>
</gene>
<evidence type="ECO:0000313" key="3">
    <source>
        <dbReference type="EMBL" id="MEA5446008.1"/>
    </source>
</evidence>
<dbReference type="RefSeq" id="WP_346051967.1">
    <property type="nucleotide sequence ID" value="NZ_JAYGII010000018.1"/>
</dbReference>
<dbReference type="PROSITE" id="PS50965">
    <property type="entry name" value="NERD"/>
    <property type="match status" value="1"/>
</dbReference>
<dbReference type="EMBL" id="JAYGII010000018">
    <property type="protein sequence ID" value="MEA5446008.1"/>
    <property type="molecule type" value="Genomic_DNA"/>
</dbReference>
<evidence type="ECO:0000256" key="1">
    <source>
        <dbReference type="SAM" id="MobiDB-lite"/>
    </source>
</evidence>
<reference evidence="3 4" key="1">
    <citation type="submission" date="2023-12" db="EMBL/GenBank/DDBJ databases">
        <title>Whole-genome sequencing of halo(alkali)philic microorganisms from hypersaline lakes.</title>
        <authorList>
            <person name="Sorokin D.Y."/>
            <person name="Merkel A.Y."/>
            <person name="Messina E."/>
            <person name="Yakimov M."/>
        </authorList>
    </citation>
    <scope>NUCLEOTIDE SEQUENCE [LARGE SCALE GENOMIC DNA]</scope>
    <source>
        <strain evidence="3 4">AB-CW1</strain>
    </source>
</reference>
<organism evidence="3 4">
    <name type="scientific">Natronospira elongata</name>
    <dbReference type="NCBI Taxonomy" id="3110268"/>
    <lineage>
        <taxon>Bacteria</taxon>
        <taxon>Pseudomonadati</taxon>
        <taxon>Pseudomonadota</taxon>
        <taxon>Gammaproteobacteria</taxon>
        <taxon>Natronospirales</taxon>
        <taxon>Natronospiraceae</taxon>
        <taxon>Natronospira</taxon>
    </lineage>
</organism>
<name>A0AAP6MKN1_9GAMM</name>
<feature type="compositionally biased region" description="Basic and acidic residues" evidence="1">
    <location>
        <begin position="55"/>
        <end position="75"/>
    </location>
</feature>
<accession>A0AAP6MKN1</accession>
<feature type="region of interest" description="Disordered" evidence="1">
    <location>
        <begin position="26"/>
        <end position="75"/>
    </location>
</feature>
<comment type="caution">
    <text evidence="3">The sequence shown here is derived from an EMBL/GenBank/DDBJ whole genome shotgun (WGS) entry which is preliminary data.</text>
</comment>
<sequence>MDSVFFVIALLAAAWIATCLVGKGRDAGSRRRARPAPRQPRARHTAGPAQGQNGRRGDGKPEVNEGQRRAGEEAERRFRQMLQTHAASLPISGHLDTDNIVLPMGGGRGESFQLDHVVLVRNRCLVVVEIKNWGGELRVSDRRKWRQIREHRNGQTECKKLNNPIVQVERSARLFNWLLERHGLSAAPITRAVVIMNDRTRLTGLETLSPKTPVFQGEAFLNYLQKLGRVLPPRPGINRGFFDGVVTALESHARPHWKDERRAA</sequence>
<feature type="compositionally biased region" description="Basic residues" evidence="1">
    <location>
        <begin position="30"/>
        <end position="44"/>
    </location>
</feature>
<evidence type="ECO:0000313" key="4">
    <source>
        <dbReference type="Proteomes" id="UP001302316"/>
    </source>
</evidence>